<sequence>MTLISLYGIHDSSIYPILVEFKDRIKNHIIIHDDSKYERNMIKKVLASQDKFKEFYNLDFKTVSIQIDEDSYESILYCYEEILKISNNDYSNIYFNGTDGLVSSTIILSDKLLDKGSNFIAYDIFDNGYNIVTKNSMNKKNITKNKDILTHFILKGYELLSMGNKIEAFKRKNIVMNICKDLEKYQEFASMIQHKNFDEIEGYSEIKNQLEKLDKLNDKMFIQGTIFEEYIYWLIVDNFDFDHIMFNVKVQFAPLLQNEFDILMMKDNHLHVIECKLRKFVPGEDYVYKLDSVIDYLDDDGKGMILVVGAENKRTTNFGNIKTSFSNGTKARAKTSEILIHHTKTFDKNQFLKDIKNHFLM</sequence>
<feature type="domain" description="Card1 endonuclease" evidence="1">
    <location>
        <begin position="220"/>
        <end position="298"/>
    </location>
</feature>
<comment type="caution">
    <text evidence="2">The sequence shown here is derived from an EMBL/GenBank/DDBJ whole genome shotgun (WGS) entry which is preliminary data.</text>
</comment>
<name>A0A2U2BYZ5_9BACT</name>
<dbReference type="GO" id="GO:0003676">
    <property type="term" value="F:nucleic acid binding"/>
    <property type="evidence" value="ECO:0007669"/>
    <property type="project" value="InterPro"/>
</dbReference>
<evidence type="ECO:0000259" key="1">
    <source>
        <dbReference type="Pfam" id="PF09002"/>
    </source>
</evidence>
<dbReference type="InterPro" id="IPR011856">
    <property type="entry name" value="tRNA_endonuc-like_dom_sf"/>
</dbReference>
<dbReference type="AlphaFoldDB" id="A0A2U2BYZ5"/>
<evidence type="ECO:0000313" key="2">
    <source>
        <dbReference type="EMBL" id="PWE20001.1"/>
    </source>
</evidence>
<organism evidence="2 3">
    <name type="scientific">Aliarcobacter skirrowii</name>
    <dbReference type="NCBI Taxonomy" id="28200"/>
    <lineage>
        <taxon>Bacteria</taxon>
        <taxon>Pseudomonadati</taxon>
        <taxon>Campylobacterota</taxon>
        <taxon>Epsilonproteobacteria</taxon>
        <taxon>Campylobacterales</taxon>
        <taxon>Arcobacteraceae</taxon>
        <taxon>Aliarcobacter</taxon>
    </lineage>
</organism>
<dbReference type="RefSeq" id="WP_109158712.1">
    <property type="nucleotide sequence ID" value="NZ_QEYI01000009.1"/>
</dbReference>
<evidence type="ECO:0000313" key="3">
    <source>
        <dbReference type="Proteomes" id="UP000245014"/>
    </source>
</evidence>
<reference evidence="2 3" key="1">
    <citation type="submission" date="2018-05" db="EMBL/GenBank/DDBJ databases">
        <title>Antimicrobial susceptibility testing and genomic analysis of Arcobacter skirrowii strains and one Arcobacter butzleri isolated from German poultry farms.</title>
        <authorList>
            <person name="Haenel I."/>
            <person name="Hotzel H."/>
            <person name="Tomaso H."/>
            <person name="Busch A."/>
        </authorList>
    </citation>
    <scope>NUCLEOTIDE SEQUENCE [LARGE SCALE GENOMIC DNA]</scope>
    <source>
        <strain evidence="3">v</strain>
    </source>
</reference>
<dbReference type="InterPro" id="IPR011335">
    <property type="entry name" value="Restrct_endonuc-II-like"/>
</dbReference>
<gene>
    <name evidence="2" type="ORF">DF188_08795</name>
</gene>
<dbReference type="Gene3D" id="3.40.1350.10">
    <property type="match status" value="1"/>
</dbReference>
<dbReference type="Proteomes" id="UP000245014">
    <property type="component" value="Unassembled WGS sequence"/>
</dbReference>
<dbReference type="SUPFAM" id="SSF52980">
    <property type="entry name" value="Restriction endonuclease-like"/>
    <property type="match status" value="1"/>
</dbReference>
<dbReference type="Pfam" id="PF09002">
    <property type="entry name" value="Card1_endonuc"/>
    <property type="match status" value="1"/>
</dbReference>
<dbReference type="EMBL" id="QEYI01000009">
    <property type="protein sequence ID" value="PWE20001.1"/>
    <property type="molecule type" value="Genomic_DNA"/>
</dbReference>
<accession>A0A2U2BYZ5</accession>
<protein>
    <recommendedName>
        <fullName evidence="1">Card1 endonuclease domain-containing protein</fullName>
    </recommendedName>
</protein>
<proteinExistence type="predicted"/>
<dbReference type="InterPro" id="IPR015093">
    <property type="entry name" value="Card1_endonucl_dom"/>
</dbReference>